<sequence length="104" mass="11602">FSSLPPPPPLLPCLSHKPAGSWVPSHVKYLDVFFLLEKPEVKVNSSKKKVVIPQIVVTRASKETLTSDSSVGSKEQRTIREQVECGPYCRHRNPSTVAAYESRE</sequence>
<dbReference type="PANTHER" id="PTHR38649:SF1">
    <property type="entry name" value="SPERMATOGENESIS-ASSOCIATED PROTEIN 33"/>
    <property type="match status" value="1"/>
</dbReference>
<dbReference type="InterPro" id="IPR027930">
    <property type="entry name" value="DUF4609"/>
</dbReference>
<dbReference type="GO" id="GO:0005634">
    <property type="term" value="C:nucleus"/>
    <property type="evidence" value="ECO:0007669"/>
    <property type="project" value="TreeGrafter"/>
</dbReference>
<evidence type="ECO:0000313" key="1">
    <source>
        <dbReference type="Ensembl" id="ENSSSUP00005022343.1"/>
    </source>
</evidence>
<dbReference type="OMA" id="MEEQADW"/>
<dbReference type="GO" id="GO:0005737">
    <property type="term" value="C:cytoplasm"/>
    <property type="evidence" value="ECO:0007669"/>
    <property type="project" value="TreeGrafter"/>
</dbReference>
<dbReference type="Pfam" id="PF15382">
    <property type="entry name" value="DUF4609"/>
    <property type="match status" value="1"/>
</dbReference>
<name>A0A673UA33_SURSU</name>
<evidence type="ECO:0000313" key="2">
    <source>
        <dbReference type="Proteomes" id="UP000472268"/>
    </source>
</evidence>
<dbReference type="Ensembl" id="ENSSSUT00005025603.1">
    <property type="protein sequence ID" value="ENSSSUP00005022343.1"/>
    <property type="gene ID" value="ENSSSUG00005014597.1"/>
</dbReference>
<proteinExistence type="predicted"/>
<keyword evidence="2" id="KW-1185">Reference proteome</keyword>
<protein>
    <submittedName>
        <fullName evidence="1">Uncharacterized protein</fullName>
    </submittedName>
</protein>
<dbReference type="AlphaFoldDB" id="A0A673UA33"/>
<reference evidence="1" key="2">
    <citation type="submission" date="2025-08" db="UniProtKB">
        <authorList>
            <consortium name="Ensembl"/>
        </authorList>
    </citation>
    <scope>IDENTIFICATION</scope>
</reference>
<reference evidence="1" key="3">
    <citation type="submission" date="2025-09" db="UniProtKB">
        <authorList>
            <consortium name="Ensembl"/>
        </authorList>
    </citation>
    <scope>IDENTIFICATION</scope>
</reference>
<organism evidence="1 2">
    <name type="scientific">Suricata suricatta</name>
    <name type="common">Meerkat</name>
    <dbReference type="NCBI Taxonomy" id="37032"/>
    <lineage>
        <taxon>Eukaryota</taxon>
        <taxon>Metazoa</taxon>
        <taxon>Chordata</taxon>
        <taxon>Craniata</taxon>
        <taxon>Vertebrata</taxon>
        <taxon>Euteleostomi</taxon>
        <taxon>Mammalia</taxon>
        <taxon>Eutheria</taxon>
        <taxon>Laurasiatheria</taxon>
        <taxon>Carnivora</taxon>
        <taxon>Feliformia</taxon>
        <taxon>Herpestidae</taxon>
        <taxon>Suricata</taxon>
    </lineage>
</organism>
<accession>A0A673UA33</accession>
<dbReference type="PANTHER" id="PTHR38649">
    <property type="entry name" value="SPERMATOGENESIS-ASSOCIATED PROTEIN 33"/>
    <property type="match status" value="1"/>
</dbReference>
<reference evidence="1 2" key="1">
    <citation type="submission" date="2019-05" db="EMBL/GenBank/DDBJ databases">
        <title>A Chromosome-scale Meerkat (S. suricatta) Genome Assembly.</title>
        <authorList>
            <person name="Dudchenko O."/>
            <person name="Lieberman Aiden E."/>
            <person name="Tung J."/>
            <person name="Barreiro L.B."/>
            <person name="Clutton-Brock T.H."/>
        </authorList>
    </citation>
    <scope>NUCLEOTIDE SEQUENCE [LARGE SCALE GENOMIC DNA]</scope>
</reference>
<dbReference type="Proteomes" id="UP000472268">
    <property type="component" value="Chromosome 16"/>
</dbReference>